<evidence type="ECO:0000256" key="3">
    <source>
        <dbReference type="SAM" id="SignalP"/>
    </source>
</evidence>
<gene>
    <name evidence="4" type="ORF">AB1Y20_013521</name>
</gene>
<feature type="transmembrane region" description="Helical" evidence="2">
    <location>
        <begin position="1267"/>
        <end position="1291"/>
    </location>
</feature>
<feature type="compositionally biased region" description="Pro residues" evidence="1">
    <location>
        <begin position="621"/>
        <end position="668"/>
    </location>
</feature>
<evidence type="ECO:0000256" key="1">
    <source>
        <dbReference type="SAM" id="MobiDB-lite"/>
    </source>
</evidence>
<dbReference type="GO" id="GO:0005884">
    <property type="term" value="C:actin filament"/>
    <property type="evidence" value="ECO:0007669"/>
    <property type="project" value="TreeGrafter"/>
</dbReference>
<keyword evidence="2" id="KW-0472">Membrane</keyword>
<feature type="chain" id="PRO_5044344091" evidence="3">
    <location>
        <begin position="18"/>
        <end position="1325"/>
    </location>
</feature>
<reference evidence="4 5" key="1">
    <citation type="journal article" date="2024" name="Science">
        <title>Giant polyketide synthase enzymes in the biosynthesis of giant marine polyether toxins.</title>
        <authorList>
            <person name="Fallon T.R."/>
            <person name="Shende V.V."/>
            <person name="Wierzbicki I.H."/>
            <person name="Pendleton A.L."/>
            <person name="Watervoot N.F."/>
            <person name="Auber R.P."/>
            <person name="Gonzalez D.J."/>
            <person name="Wisecaver J.H."/>
            <person name="Moore B.S."/>
        </authorList>
    </citation>
    <scope>NUCLEOTIDE SEQUENCE [LARGE SCALE GENOMIC DNA]</scope>
    <source>
        <strain evidence="4 5">12B1</strain>
    </source>
</reference>
<keyword evidence="2" id="KW-1133">Transmembrane helix</keyword>
<dbReference type="PRINTS" id="PR01217">
    <property type="entry name" value="PRICHEXTENSN"/>
</dbReference>
<feature type="transmembrane region" description="Helical" evidence="2">
    <location>
        <begin position="1081"/>
        <end position="1105"/>
    </location>
</feature>
<keyword evidence="3" id="KW-0732">Signal</keyword>
<feature type="transmembrane region" description="Helical" evidence="2">
    <location>
        <begin position="1207"/>
        <end position="1234"/>
    </location>
</feature>
<name>A0AB34IIU8_PRYPA</name>
<feature type="signal peptide" evidence="3">
    <location>
        <begin position="1"/>
        <end position="17"/>
    </location>
</feature>
<keyword evidence="5" id="KW-1185">Reference proteome</keyword>
<feature type="region of interest" description="Disordered" evidence="1">
    <location>
        <begin position="614"/>
        <end position="671"/>
    </location>
</feature>
<evidence type="ECO:0000313" key="5">
    <source>
        <dbReference type="Proteomes" id="UP001515480"/>
    </source>
</evidence>
<dbReference type="EMBL" id="JBGBPQ010000026">
    <property type="protein sequence ID" value="KAL1499003.1"/>
    <property type="molecule type" value="Genomic_DNA"/>
</dbReference>
<dbReference type="InterPro" id="IPR051412">
    <property type="entry name" value="Formin_Homology_Diaphanous_sf"/>
</dbReference>
<evidence type="ECO:0000313" key="4">
    <source>
        <dbReference type="EMBL" id="KAL1499003.1"/>
    </source>
</evidence>
<proteinExistence type="predicted"/>
<dbReference type="PANTHER" id="PTHR45691:SF6">
    <property type="entry name" value="PROTEIN DIAPHANOUS"/>
    <property type="match status" value="1"/>
</dbReference>
<protein>
    <submittedName>
        <fullName evidence="4">Uncharacterized protein</fullName>
    </submittedName>
</protein>
<feature type="transmembrane region" description="Helical" evidence="2">
    <location>
        <begin position="1037"/>
        <end position="1061"/>
    </location>
</feature>
<accession>A0AB34IIU8</accession>
<dbReference type="PANTHER" id="PTHR45691">
    <property type="entry name" value="PROTEIN DIAPHANOUS"/>
    <property type="match status" value="1"/>
</dbReference>
<sequence length="1325" mass="135035">MWLAAALLLSPLPPAAAAWHDAFSSVLVDPTQAELDVAASTCQFGSQRTAVFFTRSSPVDVSVGFYEAVYGATSDPEAVEVRSIRAARHDLAPSSGATHVFWRSVEGLRVAANSSWATSQACAMRRMRFAGSLALSAIDENDWTSGGFMADVTVDGDLNMGTQQQFFVRNCEVRGDVLIGTDRYAIPLNYVFVGVEGAPDPLAAASRPSGRPVVSSVHSTPLTAEKPHLVVRDGVWLLAVPRAATARRGASSAAARGAAELLDVESQVFVASPAMDAAEIHAGMAGKRALLLPPAIYELGAPLVLEQPGFVVLGLGYATLRAADGSSCLVVAGGVTDVHIAGLMLEASQQTAAPTAPLLVWERAADGAAARGFVSDLFVRVGTWATGGREAVATRADVMVRIEANGVVGDNWWLWLADHSTDATSGCLNEGSDIVANPPSASLVSISKTALHVLGDDVIIYSLMAEHTSGDVVQWEGEGGQAYLFQCELPYTAESRGVAMWHASSRAFAVNYTVANHTVVGLGVYVINPSWSGEDGQLGSAGWTPVPLTETLAALPVGAHVDALVGWTHGSSTFISNFDHAARTYLPTGEVVQSFGSSGAGCDHYEQGSGSKACFVERIGPPTPPAPPPLPPAPPAPPVPPPPPPYSPLPPPAPPDPHPPPPHSPLPSSPSSCVGFTVAENTGIESNQPGDLGSQQVDASPAVAAPEACCAMCAGDAACGGFLVMPCTWEGCTSGYICYLKGGVLSEYAFDYAFAYLLSPPPPPSSCVGFTVAENTGIESDQPGDLGSQQVDASPAVAAPESCCAMCAGNAACGGFLVMPCTWEGCTSGYICYLKGGVLSEYAFDYAFAYLLSRSPPLTAPPPPPPPCPSSPPPPALPPPSSCVGFTVAENTGIESELADLGSQQVGASPAVAAPEACCAMCAGDAACGGFLVMPCTWEGCTSGYICYLKGGVLSDPAIAITSASIPTIVATITSTFFRASATFSTSPAPAIRATLALAAVAIDASTSIPTIVAAISSTIFPTSATFSTPAAPAIRATFALAAAIIPSAFIPTAAAIISFTRYPTSATCSTSPAPAKRATISNATVAIIASASLLTIAATVSTFFPTSTTSMSHIPAFHATLTLAAVTIIASASITSSSFTLSPTTATFSTSAAPAIRATLALATVACIASVFIPTISATISFTLYPTSATSSTSAASAFRATLARAAVAIIASAFIPTVAATISFACIASVFIPTIVATNTSTFVAGSATFSTSPAPAFHATLGRAALAIIASAFIPTIAATIYCTFFPTSATSAAPAFSATLARTALAIIASASIPTVAATIY</sequence>
<feature type="transmembrane region" description="Helical" evidence="2">
    <location>
        <begin position="1160"/>
        <end position="1186"/>
    </location>
</feature>
<feature type="transmembrane region" description="Helical" evidence="2">
    <location>
        <begin position="1117"/>
        <end position="1140"/>
    </location>
</feature>
<comment type="caution">
    <text evidence="4">The sequence shown here is derived from an EMBL/GenBank/DDBJ whole genome shotgun (WGS) entry which is preliminary data.</text>
</comment>
<feature type="transmembrane region" description="Helical" evidence="2">
    <location>
        <begin position="1303"/>
        <end position="1324"/>
    </location>
</feature>
<feature type="transmembrane region" description="Helical" evidence="2">
    <location>
        <begin position="994"/>
        <end position="1016"/>
    </location>
</feature>
<dbReference type="Proteomes" id="UP001515480">
    <property type="component" value="Unassembled WGS sequence"/>
</dbReference>
<dbReference type="GO" id="GO:0030041">
    <property type="term" value="P:actin filament polymerization"/>
    <property type="evidence" value="ECO:0007669"/>
    <property type="project" value="TreeGrafter"/>
</dbReference>
<organism evidence="4 5">
    <name type="scientific">Prymnesium parvum</name>
    <name type="common">Toxic golden alga</name>
    <dbReference type="NCBI Taxonomy" id="97485"/>
    <lineage>
        <taxon>Eukaryota</taxon>
        <taxon>Haptista</taxon>
        <taxon>Haptophyta</taxon>
        <taxon>Prymnesiophyceae</taxon>
        <taxon>Prymnesiales</taxon>
        <taxon>Prymnesiaceae</taxon>
        <taxon>Prymnesium</taxon>
    </lineage>
</organism>
<evidence type="ECO:0000256" key="2">
    <source>
        <dbReference type="SAM" id="Phobius"/>
    </source>
</evidence>
<keyword evidence="2" id="KW-0812">Transmembrane</keyword>